<dbReference type="GO" id="GO:0042301">
    <property type="term" value="F:phosphate ion binding"/>
    <property type="evidence" value="ECO:0007669"/>
    <property type="project" value="InterPro"/>
</dbReference>
<keyword evidence="5" id="KW-0732">Signal</keyword>
<evidence type="ECO:0000256" key="1">
    <source>
        <dbReference type="ARBA" id="ARBA00008725"/>
    </source>
</evidence>
<proteinExistence type="inferred from homology"/>
<dbReference type="AlphaFoldDB" id="A0A5K7WTD0"/>
<name>A0A5K7WTD0_9BACL</name>
<evidence type="ECO:0000259" key="6">
    <source>
        <dbReference type="Pfam" id="PF12849"/>
    </source>
</evidence>
<evidence type="ECO:0000256" key="4">
    <source>
        <dbReference type="PIRNR" id="PIRNR002756"/>
    </source>
</evidence>
<organism evidence="7 8">
    <name type="scientific">Sporolactobacillus terrae</name>
    <dbReference type="NCBI Taxonomy" id="269673"/>
    <lineage>
        <taxon>Bacteria</taxon>
        <taxon>Bacillati</taxon>
        <taxon>Bacillota</taxon>
        <taxon>Bacilli</taxon>
        <taxon>Bacillales</taxon>
        <taxon>Sporolactobacillaceae</taxon>
        <taxon>Sporolactobacillus</taxon>
    </lineage>
</organism>
<accession>A0A5K7WTD0</accession>
<reference evidence="7 8" key="1">
    <citation type="submission" date="2019-09" db="EMBL/GenBank/DDBJ databases">
        <title>Complete genome sequence of Sporolactobacillus terrae 70-3.</title>
        <authorList>
            <person name="Tanaka N."/>
            <person name="Shiwa Y."/>
            <person name="Fujita N."/>
            <person name="Tanasupawat S."/>
        </authorList>
    </citation>
    <scope>NUCLEOTIDE SEQUENCE [LARGE SCALE GENOMIC DNA]</scope>
    <source>
        <strain evidence="7 8">70-3</strain>
    </source>
</reference>
<dbReference type="PANTHER" id="PTHR42996:SF1">
    <property type="entry name" value="PHOSPHATE-BINDING PROTEIN PSTS"/>
    <property type="match status" value="1"/>
</dbReference>
<evidence type="ECO:0000256" key="2">
    <source>
        <dbReference type="ARBA" id="ARBA00022448"/>
    </source>
</evidence>
<comment type="similarity">
    <text evidence="1 4">Belongs to the PstS family.</text>
</comment>
<feature type="chain" id="PRO_5039590763" description="Phosphate-binding protein" evidence="5">
    <location>
        <begin position="33"/>
        <end position="363"/>
    </location>
</feature>
<dbReference type="PIRSF" id="PIRSF002756">
    <property type="entry name" value="PstS"/>
    <property type="match status" value="1"/>
</dbReference>
<evidence type="ECO:0000256" key="3">
    <source>
        <dbReference type="ARBA" id="ARBA00022592"/>
    </source>
</evidence>
<dbReference type="GO" id="GO:0035435">
    <property type="term" value="P:phosphate ion transmembrane transport"/>
    <property type="evidence" value="ECO:0007669"/>
    <property type="project" value="InterPro"/>
</dbReference>
<keyword evidence="2 4" id="KW-0813">Transport</keyword>
<evidence type="ECO:0000256" key="5">
    <source>
        <dbReference type="SAM" id="SignalP"/>
    </source>
</evidence>
<dbReference type="CDD" id="cd13565">
    <property type="entry name" value="PBP2_PstS"/>
    <property type="match status" value="1"/>
</dbReference>
<dbReference type="Proteomes" id="UP000326951">
    <property type="component" value="Chromosome"/>
</dbReference>
<dbReference type="InterPro" id="IPR005673">
    <property type="entry name" value="ABC_phos-bd_PstS"/>
</dbReference>
<gene>
    <name evidence="7" type="ORF">St703_03020</name>
</gene>
<feature type="domain" description="PBP" evidence="6">
    <location>
        <begin position="39"/>
        <end position="330"/>
    </location>
</feature>
<dbReference type="InterPro" id="IPR050962">
    <property type="entry name" value="Phosphate-bind_PstS"/>
</dbReference>
<dbReference type="PANTHER" id="PTHR42996">
    <property type="entry name" value="PHOSPHATE-BINDING PROTEIN PSTS"/>
    <property type="match status" value="1"/>
</dbReference>
<dbReference type="SUPFAM" id="SSF53850">
    <property type="entry name" value="Periplasmic binding protein-like II"/>
    <property type="match status" value="1"/>
</dbReference>
<dbReference type="RefSeq" id="WP_139693302.1">
    <property type="nucleotide sequence ID" value="NZ_AP021853.1"/>
</dbReference>
<dbReference type="InterPro" id="IPR024370">
    <property type="entry name" value="PBP_domain"/>
</dbReference>
<evidence type="ECO:0000313" key="7">
    <source>
        <dbReference type="EMBL" id="BBN97597.1"/>
    </source>
</evidence>
<keyword evidence="3 4" id="KW-0592">Phosphate transport</keyword>
<dbReference type="NCBIfam" id="TIGR00975">
    <property type="entry name" value="3a0107s03"/>
    <property type="match status" value="1"/>
</dbReference>
<protein>
    <recommendedName>
        <fullName evidence="4">Phosphate-binding protein</fullName>
    </recommendedName>
</protein>
<dbReference type="Pfam" id="PF12849">
    <property type="entry name" value="PBP_like_2"/>
    <property type="match status" value="1"/>
</dbReference>
<dbReference type="PROSITE" id="PS51257">
    <property type="entry name" value="PROKAR_LIPOPROTEIN"/>
    <property type="match status" value="1"/>
</dbReference>
<evidence type="ECO:0000313" key="8">
    <source>
        <dbReference type="Proteomes" id="UP000326951"/>
    </source>
</evidence>
<sequence length="363" mass="38149">MLPFGKKVFGVTAALLLAVGVVSGCASQPVNSGNTSSSGSATTSGNSKLVGAGSTFVNPFFSKAFYQYGQDHNLQINYQSIGSGGGIQQFTAKTIDFGASDVPMNAEELKAANKAGGEVVQIPVALGAEAISYNLPGVKSLKLTPATLANIYLGKITKWNDAAIKDVNPGVNLPNQNITTVHRSDGSGTTYIFSDYLSSISKDWETTVGRGKALKWPAGIGGKGNEGVAGQILKTPYTIGYVELAYANQTKMPVASLQNKNGKFVMPTLDGATAAAASRPNVDYKNFSIVNSSGDTSYPIAGYTWALLFKNPSDANKGKQMVDLFNWITSSNGQSIAKTLYYAPLPKNVADSAKTLLQSIKVK</sequence>
<dbReference type="Gene3D" id="3.40.190.10">
    <property type="entry name" value="Periplasmic binding protein-like II"/>
    <property type="match status" value="2"/>
</dbReference>
<dbReference type="EMBL" id="AP021853">
    <property type="protein sequence ID" value="BBN97597.1"/>
    <property type="molecule type" value="Genomic_DNA"/>
</dbReference>
<feature type="signal peptide" evidence="5">
    <location>
        <begin position="1"/>
        <end position="32"/>
    </location>
</feature>
<dbReference type="GO" id="GO:0043190">
    <property type="term" value="C:ATP-binding cassette (ABC) transporter complex"/>
    <property type="evidence" value="ECO:0007669"/>
    <property type="project" value="InterPro"/>
</dbReference>